<proteinExistence type="predicted"/>
<keyword evidence="2" id="KW-1133">Transmembrane helix</keyword>
<organism evidence="4 5">
    <name type="scientific">Nitrospira defluvii</name>
    <dbReference type="NCBI Taxonomy" id="330214"/>
    <lineage>
        <taxon>Bacteria</taxon>
        <taxon>Pseudomonadati</taxon>
        <taxon>Nitrospirota</taxon>
        <taxon>Nitrospiria</taxon>
        <taxon>Nitrospirales</taxon>
        <taxon>Nitrospiraceae</taxon>
        <taxon>Nitrospira</taxon>
    </lineage>
</organism>
<reference evidence="4 5" key="1">
    <citation type="submission" date="2021-02" db="EMBL/GenBank/DDBJ databases">
        <authorList>
            <person name="Han P."/>
        </authorList>
    </citation>
    <scope>NUCLEOTIDE SEQUENCE [LARGE SCALE GENOMIC DNA]</scope>
    <source>
        <strain evidence="4">Candidatus Nitrospira sp. ZN2</strain>
    </source>
</reference>
<name>A0ABM8QW44_9BACT</name>
<comment type="caution">
    <text evidence="4">The sequence shown here is derived from an EMBL/GenBank/DDBJ whole genome shotgun (WGS) entry which is preliminary data.</text>
</comment>
<dbReference type="Gene3D" id="3.30.1330.60">
    <property type="entry name" value="OmpA-like domain"/>
    <property type="match status" value="1"/>
</dbReference>
<keyword evidence="2" id="KW-0812">Transmembrane</keyword>
<keyword evidence="1 2" id="KW-0472">Membrane</keyword>
<feature type="transmembrane region" description="Helical" evidence="2">
    <location>
        <begin position="15"/>
        <end position="40"/>
    </location>
</feature>
<dbReference type="InterPro" id="IPR006665">
    <property type="entry name" value="OmpA-like"/>
</dbReference>
<evidence type="ECO:0000256" key="2">
    <source>
        <dbReference type="SAM" id="Phobius"/>
    </source>
</evidence>
<dbReference type="Proteomes" id="UP000675880">
    <property type="component" value="Unassembled WGS sequence"/>
</dbReference>
<dbReference type="RefSeq" id="WP_213041298.1">
    <property type="nucleotide sequence ID" value="NZ_CAJNBJ010000001.1"/>
</dbReference>
<sequence>MQTHSSVDSPEHSSVLTIGVTDLMTSLAVIFILLFSAYVTKVSETDAQTKASIPDPTSEPRVAKKTTEDIRGVLRDHFQRFDLSLDADSTDPNVVRIVVPDALLNFEFGKGTLSVVADQFLADAMPTYAALLCGAMRDRIDSLVIEGHTDDRGSDIYNLKLSQERSLNVMVKGLEVIKDSAPWAYRCFQEKTSASGRGRQDLVLDQSRALDREKSRRVVFKIRLRSPDQLAEASHLMQPLESTTVTSRLF</sequence>
<evidence type="ECO:0000259" key="3">
    <source>
        <dbReference type="PROSITE" id="PS51123"/>
    </source>
</evidence>
<dbReference type="EMBL" id="CAJNBJ010000001">
    <property type="protein sequence ID" value="CAE6718641.1"/>
    <property type="molecule type" value="Genomic_DNA"/>
</dbReference>
<dbReference type="SUPFAM" id="SSF103088">
    <property type="entry name" value="OmpA-like"/>
    <property type="match status" value="1"/>
</dbReference>
<evidence type="ECO:0000313" key="4">
    <source>
        <dbReference type="EMBL" id="CAE6718641.1"/>
    </source>
</evidence>
<dbReference type="InterPro" id="IPR036737">
    <property type="entry name" value="OmpA-like_sf"/>
</dbReference>
<keyword evidence="5" id="KW-1185">Reference proteome</keyword>
<evidence type="ECO:0000313" key="5">
    <source>
        <dbReference type="Proteomes" id="UP000675880"/>
    </source>
</evidence>
<evidence type="ECO:0000256" key="1">
    <source>
        <dbReference type="PROSITE-ProRule" id="PRU00473"/>
    </source>
</evidence>
<feature type="domain" description="OmpA-like" evidence="3">
    <location>
        <begin position="93"/>
        <end position="226"/>
    </location>
</feature>
<protein>
    <submittedName>
        <fullName evidence="4">OmpA-like domain-containing protein</fullName>
    </submittedName>
</protein>
<gene>
    <name evidence="4" type="ORF">NSPZN2_11585</name>
</gene>
<dbReference type="PROSITE" id="PS51123">
    <property type="entry name" value="OMPA_2"/>
    <property type="match status" value="1"/>
</dbReference>
<accession>A0ABM8QW44</accession>